<organism evidence="2 3">
    <name type="scientific">Methanospirillum hungatei</name>
    <dbReference type="NCBI Taxonomy" id="2203"/>
    <lineage>
        <taxon>Archaea</taxon>
        <taxon>Methanobacteriati</taxon>
        <taxon>Methanobacteriota</taxon>
        <taxon>Stenosarchaea group</taxon>
        <taxon>Methanomicrobia</taxon>
        <taxon>Methanomicrobiales</taxon>
        <taxon>Methanospirillaceae</taxon>
        <taxon>Methanospirillum</taxon>
    </lineage>
</organism>
<feature type="transmembrane region" description="Helical" evidence="1">
    <location>
        <begin position="5"/>
        <end position="27"/>
    </location>
</feature>
<evidence type="ECO:0000256" key="1">
    <source>
        <dbReference type="SAM" id="Phobius"/>
    </source>
</evidence>
<keyword evidence="1" id="KW-1133">Transmembrane helix</keyword>
<dbReference type="Proteomes" id="UP000694228">
    <property type="component" value="Chromosome"/>
</dbReference>
<evidence type="ECO:0000313" key="3">
    <source>
        <dbReference type="Proteomes" id="UP000694228"/>
    </source>
</evidence>
<proteinExistence type="predicted"/>
<name>A0A8F5VKD6_METHU</name>
<accession>A0A8F5VKD6</accession>
<keyword evidence="1" id="KW-0812">Transmembrane</keyword>
<dbReference type="OrthoDB" id="117005at2157"/>
<gene>
    <name evidence="2" type="ORF">KSK55_09785</name>
</gene>
<dbReference type="PROSITE" id="PS51257">
    <property type="entry name" value="PROKAR_LIPOPROTEIN"/>
    <property type="match status" value="1"/>
</dbReference>
<reference evidence="2 3" key="1">
    <citation type="submission" date="2021-06" db="EMBL/GenBank/DDBJ databases">
        <title>Complete genome sequence of the secondary alcohol utilizing methanogen Methanospirillum hungatei strain GP1.</title>
        <authorList>
            <person name="Day L.A."/>
            <person name="Costa K.C."/>
        </authorList>
    </citation>
    <scope>NUCLEOTIDE SEQUENCE [LARGE SCALE GENOMIC DNA]</scope>
    <source>
        <strain evidence="2 3">GP1</strain>
    </source>
</reference>
<protein>
    <submittedName>
        <fullName evidence="2">Uncharacterized protein</fullName>
    </submittedName>
</protein>
<sequence length="104" mass="12046">MDDRILLAGIIPLLMVASGCILIGYSYSFPLEAILGLLLLTLPLIFLMWYILIRIEHLTSGVKFQGRLLQRAIDDQSADSKRRYDDTMRKMLDLNTELSRRIYR</sequence>
<evidence type="ECO:0000313" key="2">
    <source>
        <dbReference type="EMBL" id="QXO93656.1"/>
    </source>
</evidence>
<dbReference type="EMBL" id="CP077107">
    <property type="protein sequence ID" value="QXO93656.1"/>
    <property type="molecule type" value="Genomic_DNA"/>
</dbReference>
<feature type="transmembrane region" description="Helical" evidence="1">
    <location>
        <begin position="33"/>
        <end position="53"/>
    </location>
</feature>
<dbReference type="AlphaFoldDB" id="A0A8F5VKD6"/>
<keyword evidence="1" id="KW-0472">Membrane</keyword>